<dbReference type="Pfam" id="PF26146">
    <property type="entry name" value="PI-PLC_X"/>
    <property type="match status" value="1"/>
</dbReference>
<feature type="signal peptide" evidence="1">
    <location>
        <begin position="1"/>
        <end position="22"/>
    </location>
</feature>
<feature type="chain" id="PRO_5044628827" description="PLC-like phosphodiesterase" evidence="1">
    <location>
        <begin position="23"/>
        <end position="362"/>
    </location>
</feature>
<dbReference type="GeneID" id="54462095"/>
<organism evidence="2">
    <name type="scientific">Mytilinidion resinicola</name>
    <dbReference type="NCBI Taxonomy" id="574789"/>
    <lineage>
        <taxon>Eukaryota</taxon>
        <taxon>Fungi</taxon>
        <taxon>Dikarya</taxon>
        <taxon>Ascomycota</taxon>
        <taxon>Pezizomycotina</taxon>
        <taxon>Dothideomycetes</taxon>
        <taxon>Pleosporomycetidae</taxon>
        <taxon>Mytilinidiales</taxon>
        <taxon>Mytilinidiaceae</taxon>
        <taxon>Mytilinidion</taxon>
    </lineage>
</organism>
<dbReference type="GO" id="GO:0006629">
    <property type="term" value="P:lipid metabolic process"/>
    <property type="evidence" value="ECO:0007669"/>
    <property type="project" value="InterPro"/>
</dbReference>
<dbReference type="InterPro" id="IPR017946">
    <property type="entry name" value="PLC-like_Pdiesterase_TIM-brl"/>
</dbReference>
<evidence type="ECO:0000313" key="3">
    <source>
        <dbReference type="Proteomes" id="UP000504636"/>
    </source>
</evidence>
<proteinExistence type="predicted"/>
<dbReference type="Gene3D" id="3.20.20.190">
    <property type="entry name" value="Phosphatidylinositol (PI) phosphodiesterase"/>
    <property type="match status" value="1"/>
</dbReference>
<keyword evidence="3" id="KW-1185">Reference proteome</keyword>
<dbReference type="AlphaFoldDB" id="A0A6A6Y3M6"/>
<sequence>MLYTALLSSFALLPLLYSTASADTACNNSPSLCSKNYNNITHLGAHDSPFLRDKSTDFSESGNQYFNSTVQLDAGVRLLTAQVHKANSTSGDAEWHLCHTSCSLLDSGTLESWLSSIKSWLDTNKNDVVTILLVNSDDAAASDLGPSFKDSGISDYAYTPPSSSAAPTSWPTLENLISNNTRLITFVASLTPDTAYPYLMDEFTFVFESAFENTSPANFSSCQPNRPSSVANQPSEAIDSGRMFLMNHFLDSSELFGIETPNEDAVNVTNAATGTGSLGAQMEVCDKLYGREPTFVLVDFFNVGPAIASVDAANGVTDAVGRTAVTTAKVEDTGNWGVRAGGKGSVGAVVVAMVVAVWFGGL</sequence>
<dbReference type="EMBL" id="MU003718">
    <property type="protein sequence ID" value="KAF2803260.1"/>
    <property type="molecule type" value="Genomic_DNA"/>
</dbReference>
<evidence type="ECO:0008006" key="5">
    <source>
        <dbReference type="Google" id="ProtNLM"/>
    </source>
</evidence>
<dbReference type="Proteomes" id="UP000504636">
    <property type="component" value="Unplaced"/>
</dbReference>
<dbReference type="SUPFAM" id="SSF51695">
    <property type="entry name" value="PLC-like phosphodiesterases"/>
    <property type="match status" value="1"/>
</dbReference>
<reference evidence="4" key="3">
    <citation type="submission" date="2025-04" db="UniProtKB">
        <authorList>
            <consortium name="RefSeq"/>
        </authorList>
    </citation>
    <scope>IDENTIFICATION</scope>
    <source>
        <strain evidence="4">CBS 304.34</strain>
    </source>
</reference>
<dbReference type="RefSeq" id="XP_033570224.1">
    <property type="nucleotide sequence ID" value="XM_033721202.1"/>
</dbReference>
<dbReference type="PANTHER" id="PTHR13593:SF80">
    <property type="entry name" value="PLC-LIKE PHOSPHODIESTERASE"/>
    <property type="match status" value="1"/>
</dbReference>
<evidence type="ECO:0000313" key="2">
    <source>
        <dbReference type="EMBL" id="KAF2803260.1"/>
    </source>
</evidence>
<accession>A0A6A6Y3M6</accession>
<dbReference type="InterPro" id="IPR051057">
    <property type="entry name" value="PI-PLC_domain"/>
</dbReference>
<reference evidence="4" key="2">
    <citation type="submission" date="2020-04" db="EMBL/GenBank/DDBJ databases">
        <authorList>
            <consortium name="NCBI Genome Project"/>
        </authorList>
    </citation>
    <scope>NUCLEOTIDE SEQUENCE</scope>
    <source>
        <strain evidence="4">CBS 304.34</strain>
    </source>
</reference>
<protein>
    <recommendedName>
        <fullName evidence="5">PLC-like phosphodiesterase</fullName>
    </recommendedName>
</protein>
<dbReference type="GO" id="GO:0008081">
    <property type="term" value="F:phosphoric diester hydrolase activity"/>
    <property type="evidence" value="ECO:0007669"/>
    <property type="project" value="InterPro"/>
</dbReference>
<reference evidence="2 4" key="1">
    <citation type="journal article" date="2020" name="Stud. Mycol.">
        <title>101 Dothideomycetes genomes: a test case for predicting lifestyles and emergence of pathogens.</title>
        <authorList>
            <person name="Haridas S."/>
            <person name="Albert R."/>
            <person name="Binder M."/>
            <person name="Bloem J."/>
            <person name="Labutti K."/>
            <person name="Salamov A."/>
            <person name="Andreopoulos B."/>
            <person name="Baker S."/>
            <person name="Barry K."/>
            <person name="Bills G."/>
            <person name="Bluhm B."/>
            <person name="Cannon C."/>
            <person name="Castanera R."/>
            <person name="Culley D."/>
            <person name="Daum C."/>
            <person name="Ezra D."/>
            <person name="Gonzalez J."/>
            <person name="Henrissat B."/>
            <person name="Kuo A."/>
            <person name="Liang C."/>
            <person name="Lipzen A."/>
            <person name="Lutzoni F."/>
            <person name="Magnuson J."/>
            <person name="Mondo S."/>
            <person name="Nolan M."/>
            <person name="Ohm R."/>
            <person name="Pangilinan J."/>
            <person name="Park H.-J."/>
            <person name="Ramirez L."/>
            <person name="Alfaro M."/>
            <person name="Sun H."/>
            <person name="Tritt A."/>
            <person name="Yoshinaga Y."/>
            <person name="Zwiers L.-H."/>
            <person name="Turgeon B."/>
            <person name="Goodwin S."/>
            <person name="Spatafora J."/>
            <person name="Crous P."/>
            <person name="Grigoriev I."/>
        </authorList>
    </citation>
    <scope>NUCLEOTIDE SEQUENCE</scope>
    <source>
        <strain evidence="2 4">CBS 304.34</strain>
    </source>
</reference>
<gene>
    <name evidence="2 4" type="ORF">BDZ99DRAFT_468236</name>
</gene>
<evidence type="ECO:0000256" key="1">
    <source>
        <dbReference type="SAM" id="SignalP"/>
    </source>
</evidence>
<dbReference type="PANTHER" id="PTHR13593">
    <property type="match status" value="1"/>
</dbReference>
<keyword evidence="1" id="KW-0732">Signal</keyword>
<evidence type="ECO:0000313" key="4">
    <source>
        <dbReference type="RefSeq" id="XP_033570224.1"/>
    </source>
</evidence>
<dbReference type="OrthoDB" id="7984201at2759"/>
<name>A0A6A6Y3M6_9PEZI</name>